<organism evidence="2 3">
    <name type="scientific">Mixia osmundae (strain CBS 9802 / IAM 14324 / JCM 22182 / KY 12970)</name>
    <dbReference type="NCBI Taxonomy" id="764103"/>
    <lineage>
        <taxon>Eukaryota</taxon>
        <taxon>Fungi</taxon>
        <taxon>Dikarya</taxon>
        <taxon>Basidiomycota</taxon>
        <taxon>Pucciniomycotina</taxon>
        <taxon>Mixiomycetes</taxon>
        <taxon>Mixiales</taxon>
        <taxon>Mixiaceae</taxon>
        <taxon>Mixia</taxon>
    </lineage>
</organism>
<dbReference type="AlphaFoldDB" id="G7DW30"/>
<comment type="caution">
    <text evidence="2">The sequence shown here is derived from an EMBL/GenBank/DDBJ whole genome shotgun (WGS) entry which is preliminary data.</text>
</comment>
<evidence type="ECO:0008006" key="4">
    <source>
        <dbReference type="Google" id="ProtNLM"/>
    </source>
</evidence>
<dbReference type="EMBL" id="BABT02000047">
    <property type="protein sequence ID" value="GAA94836.1"/>
    <property type="molecule type" value="Genomic_DNA"/>
</dbReference>
<gene>
    <name evidence="2" type="primary">Mo01490</name>
    <name evidence="2" type="ORF">E5Q_01490</name>
</gene>
<reference evidence="2 3" key="2">
    <citation type="journal article" date="2012" name="Open Biol.">
        <title>Characteristics of nucleosomes and linker DNA regions on the genome of the basidiomycete Mixia osmundae revealed by mono- and dinucleosome mapping.</title>
        <authorList>
            <person name="Nishida H."/>
            <person name="Kondo S."/>
            <person name="Matsumoto T."/>
            <person name="Suzuki Y."/>
            <person name="Yoshikawa H."/>
            <person name="Taylor T.D."/>
            <person name="Sugiyama J."/>
        </authorList>
    </citation>
    <scope>NUCLEOTIDE SEQUENCE [LARGE SCALE GENOMIC DNA]</scope>
    <source>
        <strain evidence="3">CBS 9802 / IAM 14324 / JCM 22182 / KY 12970</strain>
    </source>
</reference>
<protein>
    <recommendedName>
        <fullName evidence="4">Secreted protein</fullName>
    </recommendedName>
</protein>
<dbReference type="RefSeq" id="XP_014565036.1">
    <property type="nucleotide sequence ID" value="XM_014709550.1"/>
</dbReference>
<dbReference type="InParanoid" id="G7DW30"/>
<name>G7DW30_MIXOS</name>
<keyword evidence="1" id="KW-0732">Signal</keyword>
<evidence type="ECO:0000313" key="2">
    <source>
        <dbReference type="EMBL" id="GAA94836.1"/>
    </source>
</evidence>
<proteinExistence type="predicted"/>
<feature type="chain" id="PRO_5009955568" description="Secreted protein" evidence="1">
    <location>
        <begin position="28"/>
        <end position="251"/>
    </location>
</feature>
<dbReference type="HOGENOM" id="CLU_1107359_0_0_1"/>
<accession>G7DW30</accession>
<evidence type="ECO:0000313" key="3">
    <source>
        <dbReference type="Proteomes" id="UP000009131"/>
    </source>
</evidence>
<dbReference type="Proteomes" id="UP000009131">
    <property type="component" value="Unassembled WGS sequence"/>
</dbReference>
<sequence>MLGSHPLSTMGLLALGCLLGLAIFVQGVPTDGSPQRDHDQSLDSTIAPSLNTSKLSLPGDMSSYGFEVTMARSFRFFSYERDAWTRSVPVSSRRTQYVTVETVTHWFKATEYLVEMIIQDGVETQITEDTLDDHNPGEAKKTGYKRVSMSWNERIALDGSPADLETLTKIRECCEFNFVTTFAADPAVTPMIMKREKLEPTHVTLHCSPGTAMKIPVTRECSTLFRSWEKEVEAHETIDAYVKVVSPYANQ</sequence>
<evidence type="ECO:0000256" key="1">
    <source>
        <dbReference type="SAM" id="SignalP"/>
    </source>
</evidence>
<feature type="signal peptide" evidence="1">
    <location>
        <begin position="1"/>
        <end position="27"/>
    </location>
</feature>
<keyword evidence="3" id="KW-1185">Reference proteome</keyword>
<reference evidence="2 3" key="1">
    <citation type="journal article" date="2011" name="J. Gen. Appl. Microbiol.">
        <title>Draft genome sequencing of the enigmatic basidiomycete Mixia osmundae.</title>
        <authorList>
            <person name="Nishida H."/>
            <person name="Nagatsuka Y."/>
            <person name="Sugiyama J."/>
        </authorList>
    </citation>
    <scope>NUCLEOTIDE SEQUENCE [LARGE SCALE GENOMIC DNA]</scope>
    <source>
        <strain evidence="3">CBS 9802 / IAM 14324 / JCM 22182 / KY 12970</strain>
    </source>
</reference>